<protein>
    <submittedName>
        <fullName evidence="2">Uncharacterized protein</fullName>
    </submittedName>
</protein>
<name>A0A085NHX6_9BILA</name>
<evidence type="ECO:0000313" key="3">
    <source>
        <dbReference type="Proteomes" id="UP000030764"/>
    </source>
</evidence>
<gene>
    <name evidence="1" type="ORF">M513_12792</name>
    <name evidence="2" type="ORF">M514_12792</name>
</gene>
<proteinExistence type="predicted"/>
<evidence type="ECO:0000313" key="1">
    <source>
        <dbReference type="EMBL" id="KFD46341.1"/>
    </source>
</evidence>
<dbReference type="EMBL" id="KL363377">
    <property type="protein sequence ID" value="KFD46341.1"/>
    <property type="molecule type" value="Genomic_DNA"/>
</dbReference>
<sequence length="62" mass="6908">MTFSRRDVIPCLHYEDQFDKLALSAGTLITKESLIDQRCDKSGKVRSSTSTMLGQASLAERT</sequence>
<dbReference type="EMBL" id="KL367498">
    <property type="protein sequence ID" value="KFD69072.1"/>
    <property type="molecule type" value="Genomic_DNA"/>
</dbReference>
<evidence type="ECO:0000313" key="2">
    <source>
        <dbReference type="EMBL" id="KFD69072.1"/>
    </source>
</evidence>
<dbReference type="Proteomes" id="UP000030764">
    <property type="component" value="Unassembled WGS sequence"/>
</dbReference>
<dbReference type="Proteomes" id="UP000030758">
    <property type="component" value="Unassembled WGS sequence"/>
</dbReference>
<accession>A0A085NHX6</accession>
<reference evidence="2 3" key="1">
    <citation type="journal article" date="2014" name="Nat. Genet.">
        <title>Genome and transcriptome of the porcine whipworm Trichuris suis.</title>
        <authorList>
            <person name="Jex A.R."/>
            <person name="Nejsum P."/>
            <person name="Schwarz E.M."/>
            <person name="Hu L."/>
            <person name="Young N.D."/>
            <person name="Hall R.S."/>
            <person name="Korhonen P.K."/>
            <person name="Liao S."/>
            <person name="Thamsborg S."/>
            <person name="Xia J."/>
            <person name="Xu P."/>
            <person name="Wang S."/>
            <person name="Scheerlinck J.P."/>
            <person name="Hofmann A."/>
            <person name="Sternberg P.W."/>
            <person name="Wang J."/>
            <person name="Gasser R.B."/>
        </authorList>
    </citation>
    <scope>NUCLEOTIDE SEQUENCE [LARGE SCALE GENOMIC DNA]</scope>
    <source>
        <strain evidence="2">DCEP-RM93F</strain>
        <strain evidence="1">DCEP-RM93M</strain>
    </source>
</reference>
<dbReference type="AlphaFoldDB" id="A0A085NHX6"/>
<keyword evidence="3" id="KW-1185">Reference proteome</keyword>
<organism evidence="2">
    <name type="scientific">Trichuris suis</name>
    <name type="common">pig whipworm</name>
    <dbReference type="NCBI Taxonomy" id="68888"/>
    <lineage>
        <taxon>Eukaryota</taxon>
        <taxon>Metazoa</taxon>
        <taxon>Ecdysozoa</taxon>
        <taxon>Nematoda</taxon>
        <taxon>Enoplea</taxon>
        <taxon>Dorylaimia</taxon>
        <taxon>Trichinellida</taxon>
        <taxon>Trichuridae</taxon>
        <taxon>Trichuris</taxon>
    </lineage>
</organism>